<comment type="caution">
    <text evidence="8">The sequence shown here is derived from an EMBL/GenBank/DDBJ whole genome shotgun (WGS) entry which is preliminary data.</text>
</comment>
<dbReference type="Gene3D" id="3.40.50.150">
    <property type="entry name" value="Vaccinia Virus protein VP39"/>
    <property type="match status" value="1"/>
</dbReference>
<organism evidence="8">
    <name type="scientific">marine sediment metagenome</name>
    <dbReference type="NCBI Taxonomy" id="412755"/>
    <lineage>
        <taxon>unclassified sequences</taxon>
        <taxon>metagenomes</taxon>
        <taxon>ecological metagenomes</taxon>
    </lineage>
</organism>
<dbReference type="PROSITE" id="PS01279">
    <property type="entry name" value="PCMT"/>
    <property type="match status" value="1"/>
</dbReference>
<comment type="similarity">
    <text evidence="2">Belongs to the methyltransferase superfamily. L-isoaspartyl/D-aspartyl protein methyltransferase family.</text>
</comment>
<name>X1QB34_9ZZZZ</name>
<evidence type="ECO:0000256" key="2">
    <source>
        <dbReference type="ARBA" id="ARBA00005369"/>
    </source>
</evidence>
<keyword evidence="6" id="KW-0808">Transferase</keyword>
<keyword evidence="5" id="KW-0489">Methyltransferase</keyword>
<proteinExistence type="inferred from homology"/>
<dbReference type="Pfam" id="PF01135">
    <property type="entry name" value="PCMT"/>
    <property type="match status" value="1"/>
</dbReference>
<dbReference type="InterPro" id="IPR000682">
    <property type="entry name" value="PCMT"/>
</dbReference>
<dbReference type="SUPFAM" id="SSF53335">
    <property type="entry name" value="S-adenosyl-L-methionine-dependent methyltransferases"/>
    <property type="match status" value="1"/>
</dbReference>
<dbReference type="GO" id="GO:0032259">
    <property type="term" value="P:methylation"/>
    <property type="evidence" value="ECO:0007669"/>
    <property type="project" value="UniProtKB-KW"/>
</dbReference>
<dbReference type="PANTHER" id="PTHR11579:SF0">
    <property type="entry name" value="PROTEIN-L-ISOASPARTATE(D-ASPARTATE) O-METHYLTRANSFERASE"/>
    <property type="match status" value="1"/>
</dbReference>
<dbReference type="CDD" id="cd02440">
    <property type="entry name" value="AdoMet_MTases"/>
    <property type="match status" value="1"/>
</dbReference>
<sequence length="133" mass="14405">MLIGTGSGYQTAILAEICGQVFTIERIAALEKRARKKLEELGYTNIAFKIGDGTLGWSGLAPYNGILITAGSPKVPELLFSQLKEGGRMVIPIGNSFSQILTVVRKKDGKKIEEPCFGCTFVPLIGREGWEDA</sequence>
<evidence type="ECO:0000256" key="1">
    <source>
        <dbReference type="ARBA" id="ARBA00004496"/>
    </source>
</evidence>
<dbReference type="GO" id="GO:0004719">
    <property type="term" value="F:protein-L-isoaspartate (D-aspartate) O-methyltransferase activity"/>
    <property type="evidence" value="ECO:0007669"/>
    <property type="project" value="UniProtKB-EC"/>
</dbReference>
<dbReference type="InterPro" id="IPR029063">
    <property type="entry name" value="SAM-dependent_MTases_sf"/>
</dbReference>
<keyword evidence="4" id="KW-0963">Cytoplasm</keyword>
<accession>X1QB34</accession>
<comment type="subcellular location">
    <subcellularLocation>
        <location evidence="1">Cytoplasm</location>
    </subcellularLocation>
</comment>
<evidence type="ECO:0000256" key="7">
    <source>
        <dbReference type="ARBA" id="ARBA00022691"/>
    </source>
</evidence>
<evidence type="ECO:0000256" key="5">
    <source>
        <dbReference type="ARBA" id="ARBA00022603"/>
    </source>
</evidence>
<protein>
    <recommendedName>
        <fullName evidence="3">protein-L-isoaspartate(D-aspartate) O-methyltransferase</fullName>
        <ecNumber evidence="3">2.1.1.77</ecNumber>
    </recommendedName>
</protein>
<dbReference type="PANTHER" id="PTHR11579">
    <property type="entry name" value="PROTEIN-L-ISOASPARTATE O-METHYLTRANSFERASE"/>
    <property type="match status" value="1"/>
</dbReference>
<evidence type="ECO:0000313" key="8">
    <source>
        <dbReference type="EMBL" id="GAI65702.1"/>
    </source>
</evidence>
<keyword evidence="7" id="KW-0949">S-adenosyl-L-methionine</keyword>
<gene>
    <name evidence="8" type="ORF">S12H4_05767</name>
</gene>
<evidence type="ECO:0000256" key="6">
    <source>
        <dbReference type="ARBA" id="ARBA00022679"/>
    </source>
</evidence>
<dbReference type="EC" id="2.1.1.77" evidence="3"/>
<dbReference type="EMBL" id="BARW01001945">
    <property type="protein sequence ID" value="GAI65702.1"/>
    <property type="molecule type" value="Genomic_DNA"/>
</dbReference>
<reference evidence="8" key="1">
    <citation type="journal article" date="2014" name="Front. Microbiol.">
        <title>High frequency of phylogenetically diverse reductive dehalogenase-homologous genes in deep subseafloor sedimentary metagenomes.</title>
        <authorList>
            <person name="Kawai M."/>
            <person name="Futagami T."/>
            <person name="Toyoda A."/>
            <person name="Takaki Y."/>
            <person name="Nishi S."/>
            <person name="Hori S."/>
            <person name="Arai W."/>
            <person name="Tsubouchi T."/>
            <person name="Morono Y."/>
            <person name="Uchiyama I."/>
            <person name="Ito T."/>
            <person name="Fujiyama A."/>
            <person name="Inagaki F."/>
            <person name="Takami H."/>
        </authorList>
    </citation>
    <scope>NUCLEOTIDE SEQUENCE</scope>
    <source>
        <strain evidence="8">Expedition CK06-06</strain>
    </source>
</reference>
<dbReference type="GO" id="GO:0005737">
    <property type="term" value="C:cytoplasm"/>
    <property type="evidence" value="ECO:0007669"/>
    <property type="project" value="UniProtKB-SubCell"/>
</dbReference>
<evidence type="ECO:0000256" key="4">
    <source>
        <dbReference type="ARBA" id="ARBA00022490"/>
    </source>
</evidence>
<evidence type="ECO:0000256" key="3">
    <source>
        <dbReference type="ARBA" id="ARBA00011890"/>
    </source>
</evidence>
<dbReference type="AlphaFoldDB" id="X1QB34"/>